<organism evidence="2 3">
    <name type="scientific">Marivirga aurantiaca</name>
    <dbReference type="NCBI Taxonomy" id="2802615"/>
    <lineage>
        <taxon>Bacteria</taxon>
        <taxon>Pseudomonadati</taxon>
        <taxon>Bacteroidota</taxon>
        <taxon>Cytophagia</taxon>
        <taxon>Cytophagales</taxon>
        <taxon>Marivirgaceae</taxon>
        <taxon>Marivirga</taxon>
    </lineage>
</organism>
<proteinExistence type="predicted"/>
<evidence type="ECO:0000313" key="3">
    <source>
        <dbReference type="Proteomes" id="UP000611723"/>
    </source>
</evidence>
<evidence type="ECO:0000256" key="1">
    <source>
        <dbReference type="SAM" id="SignalP"/>
    </source>
</evidence>
<dbReference type="AlphaFoldDB" id="A0A935C4X3"/>
<dbReference type="EMBL" id="JAEQBW010000001">
    <property type="protein sequence ID" value="MBK6263500.1"/>
    <property type="molecule type" value="Genomic_DNA"/>
</dbReference>
<sequence>MKLILPLIIFLSMASVAVKAQSKFYVAAEANFIQNLYLISDEGDALGPPDFRTIDVPGTSLLVGYQLSPIFSLETGVATRPVKNGYSLTLSGSYQSDLFYQVPIRSRARINILGDWLYVTGNMGIQLGVTDPGNVGVSMDSGVGLGGSSNNGQVIYSTETHYSSVGKYYTVAEGGAGFDFQINGRFKMYTNVSYVRGFSKLCQVDVTYQYANEPEYKGSVVHEGSYLSFSYGLRYHFKSSKEQG</sequence>
<feature type="signal peptide" evidence="1">
    <location>
        <begin position="1"/>
        <end position="20"/>
    </location>
</feature>
<gene>
    <name evidence="2" type="ORF">JKA74_00520</name>
</gene>
<dbReference type="Proteomes" id="UP000611723">
    <property type="component" value="Unassembled WGS sequence"/>
</dbReference>
<evidence type="ECO:0000313" key="2">
    <source>
        <dbReference type="EMBL" id="MBK6263500.1"/>
    </source>
</evidence>
<comment type="caution">
    <text evidence="2">The sequence shown here is derived from an EMBL/GenBank/DDBJ whole genome shotgun (WGS) entry which is preliminary data.</text>
</comment>
<accession>A0A935C4X3</accession>
<protein>
    <recommendedName>
        <fullName evidence="4">Outer membrane protein beta-barrel domain-containing protein</fullName>
    </recommendedName>
</protein>
<dbReference type="RefSeq" id="WP_201429194.1">
    <property type="nucleotide sequence ID" value="NZ_JAEQBW010000001.1"/>
</dbReference>
<feature type="chain" id="PRO_5036748653" description="Outer membrane protein beta-barrel domain-containing protein" evidence="1">
    <location>
        <begin position="21"/>
        <end position="244"/>
    </location>
</feature>
<keyword evidence="3" id="KW-1185">Reference proteome</keyword>
<keyword evidence="1" id="KW-0732">Signal</keyword>
<evidence type="ECO:0008006" key="4">
    <source>
        <dbReference type="Google" id="ProtNLM"/>
    </source>
</evidence>
<name>A0A935C4X3_9BACT</name>
<reference evidence="2" key="1">
    <citation type="submission" date="2021-01" db="EMBL/GenBank/DDBJ databases">
        <title>Marivirga aurantiaca sp. nov., isolated from intertidal surface sediments.</title>
        <authorList>
            <person name="Zhang M."/>
        </authorList>
    </citation>
    <scope>NUCLEOTIDE SEQUENCE</scope>
    <source>
        <strain evidence="2">S37H4</strain>
    </source>
</reference>